<sequence length="43" mass="4771">MAYSVGVLFACIKFSLNLWSIRHASLVKTKDQTQANICQLLGT</sequence>
<name>H6T4N1_GLAPU</name>
<proteinExistence type="predicted"/>
<organism evidence="1">
    <name type="scientific">Glaesserella parasuis str. Nagasaki</name>
    <dbReference type="NCBI Taxonomy" id="1117322"/>
    <lineage>
        <taxon>Bacteria</taxon>
        <taxon>Pseudomonadati</taxon>
        <taxon>Pseudomonadota</taxon>
        <taxon>Gammaproteobacteria</taxon>
        <taxon>Pasteurellales</taxon>
        <taxon>Pasteurellaceae</taxon>
        <taxon>Glaesserella</taxon>
    </lineage>
</organism>
<evidence type="ECO:0000313" key="1">
    <source>
        <dbReference type="EMBL" id="AEC12471.1"/>
    </source>
</evidence>
<protein>
    <submittedName>
        <fullName evidence="1">Uncharacterized protein</fullName>
    </submittedName>
</protein>
<dbReference type="AlphaFoldDB" id="H6T4N1"/>
<dbReference type="EMBL" id="HQ245095">
    <property type="protein sequence ID" value="AEC12471.1"/>
    <property type="molecule type" value="Genomic_DNA"/>
</dbReference>
<accession>H6T4N1</accession>
<reference evidence="1" key="1">
    <citation type="journal article" date="2012" name="Microbiology">
        <title>Genomic and antigenic characterization of monomeric autotransporters of Haemophilus parasuis: an ongoing process of reductive evolution.</title>
        <authorList>
            <person name="Pina-Pedrero S."/>
            <person name="Olvera A."/>
            <person name="Perez-Simo M."/>
            <person name="Bensaid A."/>
        </authorList>
    </citation>
    <scope>NUCLEOTIDE SEQUENCE</scope>
    <source>
        <strain evidence="1">Nagasaki</strain>
    </source>
</reference>